<name>A0ABD2YUU2_9GENT</name>
<comment type="caution">
    <text evidence="1">The sequence shown here is derived from an EMBL/GenBank/DDBJ whole genome shotgun (WGS) entry which is preliminary data.</text>
</comment>
<dbReference type="AlphaFoldDB" id="A0ABD2YUU2"/>
<dbReference type="EMBL" id="JBJUIK010000012">
    <property type="protein sequence ID" value="KAL3509992.1"/>
    <property type="molecule type" value="Genomic_DNA"/>
</dbReference>
<protein>
    <submittedName>
        <fullName evidence="1">Uncharacterized protein</fullName>
    </submittedName>
</protein>
<keyword evidence="2" id="KW-1185">Reference proteome</keyword>
<evidence type="ECO:0000313" key="2">
    <source>
        <dbReference type="Proteomes" id="UP001630127"/>
    </source>
</evidence>
<reference evidence="1 2" key="1">
    <citation type="submission" date="2024-11" db="EMBL/GenBank/DDBJ databases">
        <title>A near-complete genome assembly of Cinchona calisaya.</title>
        <authorList>
            <person name="Lian D.C."/>
            <person name="Zhao X.W."/>
            <person name="Wei L."/>
        </authorList>
    </citation>
    <scope>NUCLEOTIDE SEQUENCE [LARGE SCALE GENOMIC DNA]</scope>
    <source>
        <tissue evidence="1">Nenye</tissue>
    </source>
</reference>
<evidence type="ECO:0000313" key="1">
    <source>
        <dbReference type="EMBL" id="KAL3509992.1"/>
    </source>
</evidence>
<dbReference type="Proteomes" id="UP001630127">
    <property type="component" value="Unassembled WGS sequence"/>
</dbReference>
<sequence>MQVDEHRDMGVANPPVLDVGKSRAVQTYISAYFCNLNHAPDPPAIPAGQSGNSFEILKTSSAEVDVDQFRLSMEKKIQLTHPGVKVHDDIPSEEDGMGESLPYCSTNLEVQEVPPNFLGALYLLHQSSGTCHHDECIALRSNNANILEQRLVVVQVNFSQETNCFNNAIRALELKVKEFEGQVLQYWGLLAEADKKYK</sequence>
<accession>A0ABD2YUU2</accession>
<organism evidence="1 2">
    <name type="scientific">Cinchona calisaya</name>
    <dbReference type="NCBI Taxonomy" id="153742"/>
    <lineage>
        <taxon>Eukaryota</taxon>
        <taxon>Viridiplantae</taxon>
        <taxon>Streptophyta</taxon>
        <taxon>Embryophyta</taxon>
        <taxon>Tracheophyta</taxon>
        <taxon>Spermatophyta</taxon>
        <taxon>Magnoliopsida</taxon>
        <taxon>eudicotyledons</taxon>
        <taxon>Gunneridae</taxon>
        <taxon>Pentapetalae</taxon>
        <taxon>asterids</taxon>
        <taxon>lamiids</taxon>
        <taxon>Gentianales</taxon>
        <taxon>Rubiaceae</taxon>
        <taxon>Cinchonoideae</taxon>
        <taxon>Cinchoneae</taxon>
        <taxon>Cinchona</taxon>
    </lineage>
</organism>
<gene>
    <name evidence="1" type="ORF">ACH5RR_029393</name>
</gene>
<proteinExistence type="predicted"/>